<evidence type="ECO:0000313" key="9">
    <source>
        <dbReference type="EMBL" id="GAA0730162.1"/>
    </source>
</evidence>
<feature type="domain" description="ABC3 transporter permease C-terminal" evidence="7">
    <location>
        <begin position="303"/>
        <end position="418"/>
    </location>
</feature>
<evidence type="ECO:0000256" key="1">
    <source>
        <dbReference type="ARBA" id="ARBA00004651"/>
    </source>
</evidence>
<keyword evidence="5 6" id="KW-0472">Membrane</keyword>
<feature type="transmembrane region" description="Helical" evidence="6">
    <location>
        <begin position="687"/>
        <end position="709"/>
    </location>
</feature>
<accession>A0ABN1J6L5</accession>
<keyword evidence="10" id="KW-1185">Reference proteome</keyword>
<dbReference type="PANTHER" id="PTHR30572">
    <property type="entry name" value="MEMBRANE COMPONENT OF TRANSPORTER-RELATED"/>
    <property type="match status" value="1"/>
</dbReference>
<proteinExistence type="predicted"/>
<dbReference type="RefSeq" id="WP_343914126.1">
    <property type="nucleotide sequence ID" value="NZ_BAAAGE010000004.1"/>
</dbReference>
<feature type="transmembrane region" description="Helical" evidence="6">
    <location>
        <begin position="297"/>
        <end position="319"/>
    </location>
</feature>
<dbReference type="EMBL" id="BAAAGE010000004">
    <property type="protein sequence ID" value="GAA0730162.1"/>
    <property type="molecule type" value="Genomic_DNA"/>
</dbReference>
<dbReference type="PANTHER" id="PTHR30572:SF18">
    <property type="entry name" value="ABC-TYPE MACROLIDE FAMILY EXPORT SYSTEM PERMEASE COMPONENT 2"/>
    <property type="match status" value="1"/>
</dbReference>
<evidence type="ECO:0000256" key="6">
    <source>
        <dbReference type="SAM" id="Phobius"/>
    </source>
</evidence>
<keyword evidence="4 6" id="KW-1133">Transmembrane helix</keyword>
<evidence type="ECO:0000259" key="8">
    <source>
        <dbReference type="Pfam" id="PF12704"/>
    </source>
</evidence>
<sequence length="808" mass="89134">MIRNYFKIAWRSLQKNKLQTTINLLGLTVGTVCCLSILLYVFAQLGYDDHHKDAEALYRVRTIIDDPSSVQFNAASSGPPIGFAMKEDFPEVIEATRLVYMGEGTEELIRASDQNEGFYEPRGYLADATVFNIFTFKFLEGNPETALVEPNTVVLSASLAQKLFGNVPAINKTVLSGSGEQQLSLKVTGVFDDSNPEKSHINPNYLVTMNTPGLGEFVRTVQNFATQNFIYTYVKLNSSDNEALVQSKLPGFLNARGAKDFAKLNFTKQLFLQKVSDIHLHSKGISRQIGPISDISYLYLLITLALFIQLVACVNFINLSTARANKRAKEIGVRKTIGADKKSLIGQFLGESILLSLFATLVSIPLTTILLPVINMLTQGNVAYLDILDWRVLTTLLAVGILTGFVAGIYPALILSSVKPTRVLKGSVSANPKGTLLRKGLVVFQFVVSIGLIATVYIITQQVRFAQNRDMGYETDNLIAVRLGTQEAFGQYETLKTNMSTVSGVKSVSGCNIFPSQLLRSDVGAYLPSGDPTKPKLVKVNGINADYLKTTKTKLLTGRPLKKQDTTQVLVNKATIDAFKLNIENAIGQKILFSTGGDVTTVEVIGVTEDFHYASLKEEIEPLLMYVDDTPDWLLIKTETSNFETILGQLKTAWNQVNKTTPFVYTFVDKEAEKLIAEEKRLANISVAFTTLAILISCLGLFGLISFMAEQKKKEIGIRKVLGASVSTVVKMLTKDFFILIIVALVIATPLSYYLMENWLQDFTYRISISWWVFLLAGIVTMAITLLTVSIEAMKAATANPVNSLRTE</sequence>
<dbReference type="InterPro" id="IPR025857">
    <property type="entry name" value="MacB_PCD"/>
</dbReference>
<feature type="domain" description="MacB-like periplasmic core" evidence="8">
    <location>
        <begin position="20"/>
        <end position="249"/>
    </location>
</feature>
<dbReference type="Pfam" id="PF12704">
    <property type="entry name" value="MacB_PCD"/>
    <property type="match status" value="2"/>
</dbReference>
<dbReference type="InterPro" id="IPR050250">
    <property type="entry name" value="Macrolide_Exporter_MacB"/>
</dbReference>
<feature type="transmembrane region" description="Helical" evidence="6">
    <location>
        <begin position="21"/>
        <end position="43"/>
    </location>
</feature>
<dbReference type="Proteomes" id="UP001501758">
    <property type="component" value="Unassembled WGS sequence"/>
</dbReference>
<gene>
    <name evidence="9" type="ORF">GCM10009430_41150</name>
</gene>
<feature type="transmembrane region" description="Helical" evidence="6">
    <location>
        <begin position="436"/>
        <end position="459"/>
    </location>
</feature>
<evidence type="ECO:0000313" key="10">
    <source>
        <dbReference type="Proteomes" id="UP001501758"/>
    </source>
</evidence>
<keyword evidence="3 6" id="KW-0812">Transmembrane</keyword>
<dbReference type="InterPro" id="IPR003838">
    <property type="entry name" value="ABC3_permease_C"/>
</dbReference>
<feature type="transmembrane region" description="Helical" evidence="6">
    <location>
        <begin position="768"/>
        <end position="789"/>
    </location>
</feature>
<reference evidence="9 10" key="1">
    <citation type="journal article" date="2019" name="Int. J. Syst. Evol. Microbiol.">
        <title>The Global Catalogue of Microorganisms (GCM) 10K type strain sequencing project: providing services to taxonomists for standard genome sequencing and annotation.</title>
        <authorList>
            <consortium name="The Broad Institute Genomics Platform"/>
            <consortium name="The Broad Institute Genome Sequencing Center for Infectious Disease"/>
            <person name="Wu L."/>
            <person name="Ma J."/>
        </authorList>
    </citation>
    <scope>NUCLEOTIDE SEQUENCE [LARGE SCALE GENOMIC DNA]</scope>
    <source>
        <strain evidence="9 10">JCM 15974</strain>
    </source>
</reference>
<keyword evidence="2" id="KW-1003">Cell membrane</keyword>
<comment type="caution">
    <text evidence="9">The sequence shown here is derived from an EMBL/GenBank/DDBJ whole genome shotgun (WGS) entry which is preliminary data.</text>
</comment>
<name>A0ABN1J6L5_9FLAO</name>
<evidence type="ECO:0000256" key="5">
    <source>
        <dbReference type="ARBA" id="ARBA00023136"/>
    </source>
</evidence>
<feature type="domain" description="MacB-like periplasmic core" evidence="8">
    <location>
        <begin position="447"/>
        <end position="611"/>
    </location>
</feature>
<evidence type="ECO:0000256" key="3">
    <source>
        <dbReference type="ARBA" id="ARBA00022692"/>
    </source>
</evidence>
<evidence type="ECO:0000259" key="7">
    <source>
        <dbReference type="Pfam" id="PF02687"/>
    </source>
</evidence>
<feature type="transmembrane region" description="Helical" evidence="6">
    <location>
        <begin position="394"/>
        <end position="415"/>
    </location>
</feature>
<dbReference type="Pfam" id="PF02687">
    <property type="entry name" value="FtsX"/>
    <property type="match status" value="2"/>
</dbReference>
<comment type="subcellular location">
    <subcellularLocation>
        <location evidence="1">Cell membrane</location>
        <topology evidence="1">Multi-pass membrane protein</topology>
    </subcellularLocation>
</comment>
<organism evidence="9 10">
    <name type="scientific">Aquimarina litoralis</name>
    <dbReference type="NCBI Taxonomy" id="584605"/>
    <lineage>
        <taxon>Bacteria</taxon>
        <taxon>Pseudomonadati</taxon>
        <taxon>Bacteroidota</taxon>
        <taxon>Flavobacteriia</taxon>
        <taxon>Flavobacteriales</taxon>
        <taxon>Flavobacteriaceae</taxon>
        <taxon>Aquimarina</taxon>
    </lineage>
</organism>
<protein>
    <submittedName>
        <fullName evidence="9">ABC transporter permease</fullName>
    </submittedName>
</protein>
<evidence type="ECO:0000256" key="4">
    <source>
        <dbReference type="ARBA" id="ARBA00022989"/>
    </source>
</evidence>
<feature type="transmembrane region" description="Helical" evidence="6">
    <location>
        <begin position="737"/>
        <end position="756"/>
    </location>
</feature>
<feature type="transmembrane region" description="Helical" evidence="6">
    <location>
        <begin position="352"/>
        <end position="374"/>
    </location>
</feature>
<evidence type="ECO:0000256" key="2">
    <source>
        <dbReference type="ARBA" id="ARBA00022475"/>
    </source>
</evidence>
<feature type="domain" description="ABC3 transporter permease C-terminal" evidence="7">
    <location>
        <begin position="688"/>
        <end position="801"/>
    </location>
</feature>